<organism evidence="1 2">
    <name type="scientific">Leucobacter iarius</name>
    <dbReference type="NCBI Taxonomy" id="333963"/>
    <lineage>
        <taxon>Bacteria</taxon>
        <taxon>Bacillati</taxon>
        <taxon>Actinomycetota</taxon>
        <taxon>Actinomycetes</taxon>
        <taxon>Micrococcales</taxon>
        <taxon>Microbacteriaceae</taxon>
        <taxon>Leucobacter</taxon>
    </lineage>
</organism>
<comment type="caution">
    <text evidence="1">The sequence shown here is derived from an EMBL/GenBank/DDBJ whole genome shotgun (WGS) entry which is preliminary data.</text>
</comment>
<protein>
    <recommendedName>
        <fullName evidence="3">DUF559 domain-containing protein</fullName>
    </recommendedName>
</protein>
<evidence type="ECO:0000313" key="2">
    <source>
        <dbReference type="Proteomes" id="UP001500851"/>
    </source>
</evidence>
<evidence type="ECO:0008006" key="3">
    <source>
        <dbReference type="Google" id="ProtNLM"/>
    </source>
</evidence>
<dbReference type="RefSeq" id="WP_344029048.1">
    <property type="nucleotide sequence ID" value="NZ_BAAAOB010000001.1"/>
</dbReference>
<proteinExistence type="predicted"/>
<dbReference type="EMBL" id="BAAAOB010000001">
    <property type="protein sequence ID" value="GAA1779690.1"/>
    <property type="molecule type" value="Genomic_DNA"/>
</dbReference>
<evidence type="ECO:0000313" key="1">
    <source>
        <dbReference type="EMBL" id="GAA1779690.1"/>
    </source>
</evidence>
<dbReference type="Proteomes" id="UP001500851">
    <property type="component" value="Unassembled WGS sequence"/>
</dbReference>
<sequence>MPASLALLQSAATLPFLELVVALDHLRRPRRVPHGASLTESEVDALLMRSRTRGITRLRDAWSVSRHGAESRMESHLHYVLASMGLDDLELQADLYDRSGAWIGRFDQVDRTRMQILEYDGEQHRTDRQQYLRDLTRLDHARDLGYRILRTHAEDLHPLRRQETEQRLSAFLGREPRPLRVGLARRFAER</sequence>
<name>A0ABP4XID9_9MICO</name>
<gene>
    <name evidence="1" type="ORF">GCM10009768_05720</name>
</gene>
<reference evidence="2" key="1">
    <citation type="journal article" date="2019" name="Int. J. Syst. Evol. Microbiol.">
        <title>The Global Catalogue of Microorganisms (GCM) 10K type strain sequencing project: providing services to taxonomists for standard genome sequencing and annotation.</title>
        <authorList>
            <consortium name="The Broad Institute Genomics Platform"/>
            <consortium name="The Broad Institute Genome Sequencing Center for Infectious Disease"/>
            <person name="Wu L."/>
            <person name="Ma J."/>
        </authorList>
    </citation>
    <scope>NUCLEOTIDE SEQUENCE [LARGE SCALE GENOMIC DNA]</scope>
    <source>
        <strain evidence="2">JCM 14736</strain>
    </source>
</reference>
<keyword evidence="2" id="KW-1185">Reference proteome</keyword>
<accession>A0ABP4XID9</accession>